<keyword evidence="3" id="KW-1185">Reference proteome</keyword>
<dbReference type="Proteomes" id="UP000575898">
    <property type="component" value="Unassembled WGS sequence"/>
</dbReference>
<protein>
    <submittedName>
        <fullName evidence="2">Uncharacterized membrane-anchored protein YjiN (DUF445 family)</fullName>
    </submittedName>
</protein>
<proteinExistence type="predicted"/>
<feature type="region of interest" description="Disordered" evidence="1">
    <location>
        <begin position="25"/>
        <end position="64"/>
    </location>
</feature>
<dbReference type="RefSeq" id="WP_184033670.1">
    <property type="nucleotide sequence ID" value="NZ_JACHHY010000001.1"/>
</dbReference>
<evidence type="ECO:0000313" key="2">
    <source>
        <dbReference type="EMBL" id="MBB5016835.1"/>
    </source>
</evidence>
<evidence type="ECO:0000313" key="3">
    <source>
        <dbReference type="Proteomes" id="UP000575898"/>
    </source>
</evidence>
<feature type="compositionally biased region" description="Polar residues" evidence="1">
    <location>
        <begin position="34"/>
        <end position="56"/>
    </location>
</feature>
<dbReference type="EMBL" id="JACHHY010000001">
    <property type="protein sequence ID" value="MBB5016835.1"/>
    <property type="molecule type" value="Genomic_DNA"/>
</dbReference>
<reference evidence="2 3" key="1">
    <citation type="submission" date="2020-08" db="EMBL/GenBank/DDBJ databases">
        <title>Genomic Encyclopedia of Type Strains, Phase IV (KMG-IV): sequencing the most valuable type-strain genomes for metagenomic binning, comparative biology and taxonomic classification.</title>
        <authorList>
            <person name="Goeker M."/>
        </authorList>
    </citation>
    <scope>NUCLEOTIDE SEQUENCE [LARGE SCALE GENOMIC DNA]</scope>
    <source>
        <strain evidence="2 3">DSM 27165</strain>
    </source>
</reference>
<accession>A0A840MH30</accession>
<evidence type="ECO:0000256" key="1">
    <source>
        <dbReference type="SAM" id="MobiDB-lite"/>
    </source>
</evidence>
<dbReference type="AlphaFoldDB" id="A0A840MH30"/>
<sequence>MTTPISSVGNLAAIVSIIRKQLVEDQSRQRTRRATNSSPPQALSRSIEQRVSSSLAAVTHDDPDRKHKGIKAFIEAVLLNELGDQLLNDPAFYQMADTITRQILASPALSDAVTTVVAHLTTDAGSPNHRV</sequence>
<gene>
    <name evidence="2" type="ORF">HNQ59_000097</name>
</gene>
<organism evidence="2 3">
    <name type="scientific">Chitinivorax tropicus</name>
    <dbReference type="NCBI Taxonomy" id="714531"/>
    <lineage>
        <taxon>Bacteria</taxon>
        <taxon>Pseudomonadati</taxon>
        <taxon>Pseudomonadota</taxon>
        <taxon>Betaproteobacteria</taxon>
        <taxon>Chitinivorax</taxon>
    </lineage>
</organism>
<name>A0A840MH30_9PROT</name>
<comment type="caution">
    <text evidence="2">The sequence shown here is derived from an EMBL/GenBank/DDBJ whole genome shotgun (WGS) entry which is preliminary data.</text>
</comment>